<feature type="transmembrane region" description="Helical" evidence="2">
    <location>
        <begin position="424"/>
        <end position="447"/>
    </location>
</feature>
<dbReference type="Gene3D" id="1.20.120.20">
    <property type="entry name" value="Apolipoprotein"/>
    <property type="match status" value="1"/>
</dbReference>
<dbReference type="PANTHER" id="PTHR37813">
    <property type="entry name" value="FELS-2 PROPHAGE PROTEIN"/>
    <property type="match status" value="1"/>
</dbReference>
<protein>
    <submittedName>
        <fullName evidence="3">Tail tape measure</fullName>
    </submittedName>
</protein>
<evidence type="ECO:0000256" key="1">
    <source>
        <dbReference type="SAM" id="Coils"/>
    </source>
</evidence>
<dbReference type="SUPFAM" id="SSF57997">
    <property type="entry name" value="Tropomyosin"/>
    <property type="match status" value="1"/>
</dbReference>
<accession>A0A8S5T9D9</accession>
<dbReference type="PANTHER" id="PTHR37813:SF1">
    <property type="entry name" value="FELS-2 PROPHAGE PROTEIN"/>
    <property type="match status" value="1"/>
</dbReference>
<feature type="transmembrane region" description="Helical" evidence="2">
    <location>
        <begin position="397"/>
        <end position="418"/>
    </location>
</feature>
<keyword evidence="1" id="KW-0175">Coiled coil</keyword>
<keyword evidence="2" id="KW-0812">Transmembrane</keyword>
<evidence type="ECO:0000313" key="3">
    <source>
        <dbReference type="EMBL" id="DAF59949.1"/>
    </source>
</evidence>
<sequence length="672" mass="72670">MAGDIRGISIEIGGDTLPLQRALKEVNKETSKLQNELKYVDKALKLDPKNTDLLRQKQQLLAKTVEETKNKLEVLKNAERDAQEKMSQGIEINQEDYRRLQREIVETAEQLKSFEKQSDKINTTFGQISSTFERTGNKLKDLSGKLSAVSAAAGVATAGMVALGVKAGVTADDLNTLAKVTGLSTQELQAFKYAEDLIDVSTETMAGALAKLTKNMANAKNGSKDQIEAFRQLGVSFTDNTGHLRDSNDVFYDVINSLGNIKNEAERDALAMKLFGKSAQELNPLILGGTEDLKKYTQQAKEFGVVLDQETLDKANAFNDKIDTMKAQIDGIGKIFGAKVAEALLPYMDDIVNFIVEIAKAIKNLDPNVVLVIASIGGLISAIAPLLAIFGQMSMGLAFLTGKLGAVAGASGAAAGGAGALGGVFSGLIGPILLAVAAVGLFTAGLIKVVENWDVIKDGFKARGEEIEAHWREFTTKTNEAFGNLKRGISEWANNTSQNVKNTVDDWKNGASEFAGNVKDKFVSGFDGLKKNASEKFQGIYDFFKDIWDKITGFFKKPLKFPTIERPKIPLPDISISGKFSLNPPQVPKISAGIKWYAQGGIFDAPSVIGVGEAGKEAVLPIDKLDGIMAKAIEKTGNTEVLIALLQEIRALRQDTKNMPYLQRTISRQGVI</sequence>
<reference evidence="3" key="1">
    <citation type="journal article" date="2021" name="Proc. Natl. Acad. Sci. U.S.A.">
        <title>A Catalog of Tens of Thousands of Viruses from Human Metagenomes Reveals Hidden Associations with Chronic Diseases.</title>
        <authorList>
            <person name="Tisza M.J."/>
            <person name="Buck C.B."/>
        </authorList>
    </citation>
    <scope>NUCLEOTIDE SEQUENCE</scope>
    <source>
        <strain evidence="3">CtGz830</strain>
    </source>
</reference>
<organism evidence="3">
    <name type="scientific">Siphoviridae sp. ctGz830</name>
    <dbReference type="NCBI Taxonomy" id="2827825"/>
    <lineage>
        <taxon>Viruses</taxon>
        <taxon>Duplodnaviria</taxon>
        <taxon>Heunggongvirae</taxon>
        <taxon>Uroviricota</taxon>
        <taxon>Caudoviricetes</taxon>
    </lineage>
</organism>
<keyword evidence="2" id="KW-0472">Membrane</keyword>
<feature type="coiled-coil region" evidence="1">
    <location>
        <begin position="58"/>
        <end position="117"/>
    </location>
</feature>
<keyword evidence="2" id="KW-1133">Transmembrane helix</keyword>
<dbReference type="EMBL" id="BK032780">
    <property type="protein sequence ID" value="DAF59949.1"/>
    <property type="molecule type" value="Genomic_DNA"/>
</dbReference>
<proteinExistence type="predicted"/>
<name>A0A8S5T9D9_9CAUD</name>
<feature type="transmembrane region" description="Helical" evidence="2">
    <location>
        <begin position="369"/>
        <end position="390"/>
    </location>
</feature>
<evidence type="ECO:0000256" key="2">
    <source>
        <dbReference type="SAM" id="Phobius"/>
    </source>
</evidence>